<evidence type="ECO:0000256" key="1">
    <source>
        <dbReference type="ARBA" id="ARBA00022468"/>
    </source>
</evidence>
<feature type="compositionally biased region" description="Low complexity" evidence="6">
    <location>
        <begin position="306"/>
        <end position="319"/>
    </location>
</feature>
<evidence type="ECO:0000256" key="4">
    <source>
        <dbReference type="ARBA" id="ARBA00022833"/>
    </source>
</evidence>
<dbReference type="CDD" id="cd08831">
    <property type="entry name" value="ArfGap_ArfGap2_3_like"/>
    <property type="match status" value="1"/>
</dbReference>
<dbReference type="PROSITE" id="PS50115">
    <property type="entry name" value="ARFGAP"/>
    <property type="match status" value="1"/>
</dbReference>
<dbReference type="PRINTS" id="PR00405">
    <property type="entry name" value="REVINTRACTNG"/>
</dbReference>
<evidence type="ECO:0000313" key="8">
    <source>
        <dbReference type="EMBL" id="KIJ45897.1"/>
    </source>
</evidence>
<feature type="compositionally biased region" description="Low complexity" evidence="6">
    <location>
        <begin position="173"/>
        <end position="216"/>
    </location>
</feature>
<sequence>MSEPTKEETEHVFKVLKAQKANKTCFDCQARNPTWSSVTFGVYICLDCSSIHRNMGVHISFVRSTNLDSWQLNQLRMMKVGGNQNAREFFTKHGGAALLNDADTKKKYTHRVADMYKEELARRVKEDAQRYPDGIFVEGLEAALTPATATPNEGDEDDFFSSWDKPKAPAPKPAVSALKPPGIGRPISAASSTPSTPTIPSISASPAPRTTTSAAAGRPKLGATRIGSSATSTTSSSRPAKLGAKKAAAPINFEDAERRAREEEERIKKLGYDRKREEEEEARKKAAEAELKAKEMGKPAPGSNKPTSTAASKAPIAAAQNKKGNSQDMARLGMGMARLGFGSTATASAASSSKASSSRAVEDEHTYARDNFGGQKGISSDMYFKRDAYDPAVVAEAQTRLQSFQGATSISSSQYFGRDEEEEAEMRGGGNNLISEPGSGLANVEAAARDLVSKVLANPDVQDVGDKIRSGALKLSDYLAQISEGR</sequence>
<name>A0A0C9VTI6_SPHS4</name>
<organism evidence="8 9">
    <name type="scientific">Sphaerobolus stellatus (strain SS14)</name>
    <dbReference type="NCBI Taxonomy" id="990650"/>
    <lineage>
        <taxon>Eukaryota</taxon>
        <taxon>Fungi</taxon>
        <taxon>Dikarya</taxon>
        <taxon>Basidiomycota</taxon>
        <taxon>Agaricomycotina</taxon>
        <taxon>Agaricomycetes</taxon>
        <taxon>Phallomycetidae</taxon>
        <taxon>Geastrales</taxon>
        <taxon>Sphaerobolaceae</taxon>
        <taxon>Sphaerobolus</taxon>
    </lineage>
</organism>
<dbReference type="Pfam" id="PF01412">
    <property type="entry name" value="ArfGap"/>
    <property type="match status" value="1"/>
</dbReference>
<feature type="compositionally biased region" description="Low complexity" evidence="6">
    <location>
        <begin position="228"/>
        <end position="249"/>
    </location>
</feature>
<keyword evidence="3 5" id="KW-0863">Zinc-finger</keyword>
<keyword evidence="1" id="KW-0343">GTPase activation</keyword>
<feature type="region of interest" description="Disordered" evidence="6">
    <location>
        <begin position="343"/>
        <end position="379"/>
    </location>
</feature>
<dbReference type="OrthoDB" id="983479at2759"/>
<protein>
    <recommendedName>
        <fullName evidence="7">Arf-GAP domain-containing protein</fullName>
    </recommendedName>
</protein>
<accession>A0A0C9VTI6</accession>
<dbReference type="Gene3D" id="1.10.220.150">
    <property type="entry name" value="Arf GTPase activating protein"/>
    <property type="match status" value="1"/>
</dbReference>
<evidence type="ECO:0000256" key="5">
    <source>
        <dbReference type="PROSITE-ProRule" id="PRU00288"/>
    </source>
</evidence>
<dbReference type="SUPFAM" id="SSF57863">
    <property type="entry name" value="ArfGap/RecO-like zinc finger"/>
    <property type="match status" value="1"/>
</dbReference>
<feature type="compositionally biased region" description="Low complexity" evidence="6">
    <location>
        <begin position="343"/>
        <end position="358"/>
    </location>
</feature>
<evidence type="ECO:0000256" key="2">
    <source>
        <dbReference type="ARBA" id="ARBA00022723"/>
    </source>
</evidence>
<proteinExistence type="predicted"/>
<reference evidence="8 9" key="1">
    <citation type="submission" date="2014-06" db="EMBL/GenBank/DDBJ databases">
        <title>Evolutionary Origins and Diversification of the Mycorrhizal Mutualists.</title>
        <authorList>
            <consortium name="DOE Joint Genome Institute"/>
            <consortium name="Mycorrhizal Genomics Consortium"/>
            <person name="Kohler A."/>
            <person name="Kuo A."/>
            <person name="Nagy L.G."/>
            <person name="Floudas D."/>
            <person name="Copeland A."/>
            <person name="Barry K.W."/>
            <person name="Cichocki N."/>
            <person name="Veneault-Fourrey C."/>
            <person name="LaButti K."/>
            <person name="Lindquist E.A."/>
            <person name="Lipzen A."/>
            <person name="Lundell T."/>
            <person name="Morin E."/>
            <person name="Murat C."/>
            <person name="Riley R."/>
            <person name="Ohm R."/>
            <person name="Sun H."/>
            <person name="Tunlid A."/>
            <person name="Henrissat B."/>
            <person name="Grigoriev I.V."/>
            <person name="Hibbett D.S."/>
            <person name="Martin F."/>
        </authorList>
    </citation>
    <scope>NUCLEOTIDE SEQUENCE [LARGE SCALE GENOMIC DNA]</scope>
    <source>
        <strain evidence="8 9">SS14</strain>
    </source>
</reference>
<dbReference type="PANTHER" id="PTHR45686:SF4">
    <property type="entry name" value="ADP-RIBOSYLATION FACTOR GTPASE ACTIVATING PROTEIN 3, ISOFORM H"/>
    <property type="match status" value="1"/>
</dbReference>
<keyword evidence="4" id="KW-0862">Zinc</keyword>
<keyword evidence="2" id="KW-0479">Metal-binding</keyword>
<dbReference type="InterPro" id="IPR037278">
    <property type="entry name" value="ARFGAP/RecO"/>
</dbReference>
<dbReference type="GO" id="GO:0008270">
    <property type="term" value="F:zinc ion binding"/>
    <property type="evidence" value="ECO:0007669"/>
    <property type="project" value="UniProtKB-KW"/>
</dbReference>
<feature type="compositionally biased region" description="Basic and acidic residues" evidence="6">
    <location>
        <begin position="255"/>
        <end position="297"/>
    </location>
</feature>
<evidence type="ECO:0000313" key="9">
    <source>
        <dbReference type="Proteomes" id="UP000054279"/>
    </source>
</evidence>
<dbReference type="PANTHER" id="PTHR45686">
    <property type="entry name" value="ADP-RIBOSYLATION FACTOR GTPASE ACTIVATING PROTEIN 3, ISOFORM H-RELATED"/>
    <property type="match status" value="1"/>
</dbReference>
<feature type="domain" description="Arf-GAP" evidence="7">
    <location>
        <begin position="10"/>
        <end position="130"/>
    </location>
</feature>
<dbReference type="AlphaFoldDB" id="A0A0C9VTI6"/>
<dbReference type="HOGENOM" id="CLU_023062_7_0_1"/>
<dbReference type="GO" id="GO:0000139">
    <property type="term" value="C:Golgi membrane"/>
    <property type="evidence" value="ECO:0007669"/>
    <property type="project" value="GOC"/>
</dbReference>
<gene>
    <name evidence="8" type="ORF">M422DRAFT_206553</name>
</gene>
<feature type="region of interest" description="Disordered" evidence="6">
    <location>
        <begin position="146"/>
        <end position="331"/>
    </location>
</feature>
<keyword evidence="9" id="KW-1185">Reference proteome</keyword>
<evidence type="ECO:0000259" key="7">
    <source>
        <dbReference type="PROSITE" id="PS50115"/>
    </source>
</evidence>
<dbReference type="GO" id="GO:0005096">
    <property type="term" value="F:GTPase activator activity"/>
    <property type="evidence" value="ECO:0007669"/>
    <property type="project" value="UniProtKB-KW"/>
</dbReference>
<dbReference type="Proteomes" id="UP000054279">
    <property type="component" value="Unassembled WGS sequence"/>
</dbReference>
<dbReference type="GO" id="GO:0048205">
    <property type="term" value="P:COPI coating of Golgi vesicle"/>
    <property type="evidence" value="ECO:0007669"/>
    <property type="project" value="TreeGrafter"/>
</dbReference>
<dbReference type="EMBL" id="KN837110">
    <property type="protein sequence ID" value="KIJ45897.1"/>
    <property type="molecule type" value="Genomic_DNA"/>
</dbReference>
<dbReference type="InterPro" id="IPR038508">
    <property type="entry name" value="ArfGAP_dom_sf"/>
</dbReference>
<feature type="region of interest" description="Disordered" evidence="6">
    <location>
        <begin position="410"/>
        <end position="438"/>
    </location>
</feature>
<dbReference type="SMART" id="SM00105">
    <property type="entry name" value="ArfGap"/>
    <property type="match status" value="1"/>
</dbReference>
<dbReference type="FunFam" id="1.10.220.150:FF:000004">
    <property type="entry name" value="Putative ADP-ribosylation factor GTPase-activating protein 2"/>
    <property type="match status" value="1"/>
</dbReference>
<evidence type="ECO:0000256" key="3">
    <source>
        <dbReference type="ARBA" id="ARBA00022771"/>
    </source>
</evidence>
<dbReference type="InterPro" id="IPR001164">
    <property type="entry name" value="ArfGAP_dom"/>
</dbReference>
<evidence type="ECO:0000256" key="6">
    <source>
        <dbReference type="SAM" id="MobiDB-lite"/>
    </source>
</evidence>